<dbReference type="RefSeq" id="WP_111628048.1">
    <property type="nucleotide sequence ID" value="NZ_QLMC01000002.1"/>
</dbReference>
<proteinExistence type="predicted"/>
<dbReference type="EMBL" id="QLMC01000002">
    <property type="protein sequence ID" value="RAK00295.1"/>
    <property type="molecule type" value="Genomic_DNA"/>
</dbReference>
<comment type="caution">
    <text evidence="1">The sequence shown here is derived from an EMBL/GenBank/DDBJ whole genome shotgun (WGS) entry which is preliminary data.</text>
</comment>
<name>A0A327X3Y9_LARAB</name>
<dbReference type="AlphaFoldDB" id="A0A327X3Y9"/>
<reference evidence="1 2" key="1">
    <citation type="submission" date="2018-06" db="EMBL/GenBank/DDBJ databases">
        <title>Genomic Encyclopedia of Archaeal and Bacterial Type Strains, Phase II (KMG-II): from individual species to whole genera.</title>
        <authorList>
            <person name="Goeker M."/>
        </authorList>
    </citation>
    <scope>NUCLEOTIDE SEQUENCE [LARGE SCALE GENOMIC DNA]</scope>
    <source>
        <strain evidence="1 2">DSM 21851</strain>
    </source>
</reference>
<dbReference type="OrthoDB" id="9850436at2"/>
<evidence type="ECO:0000313" key="1">
    <source>
        <dbReference type="EMBL" id="RAK00295.1"/>
    </source>
</evidence>
<organism evidence="1 2">
    <name type="scientific">Larkinella arboricola</name>
    <dbReference type="NCBI Taxonomy" id="643671"/>
    <lineage>
        <taxon>Bacteria</taxon>
        <taxon>Pseudomonadati</taxon>
        <taxon>Bacteroidota</taxon>
        <taxon>Cytophagia</taxon>
        <taxon>Cytophagales</taxon>
        <taxon>Spirosomataceae</taxon>
        <taxon>Larkinella</taxon>
    </lineage>
</organism>
<keyword evidence="2" id="KW-1185">Reference proteome</keyword>
<sequence length="74" mass="8465">MGEIVIQHYWHSVKQADEYRQMNRTGAFAWPVCRFRGKLYTICTDSPEKPTSQDDFTLVGIGTDADTVVGPELW</sequence>
<evidence type="ECO:0000313" key="2">
    <source>
        <dbReference type="Proteomes" id="UP000248790"/>
    </source>
</evidence>
<dbReference type="Proteomes" id="UP000248790">
    <property type="component" value="Unassembled WGS sequence"/>
</dbReference>
<accession>A0A327X3Y9</accession>
<protein>
    <submittedName>
        <fullName evidence="1">Uncharacterized protein</fullName>
    </submittedName>
</protein>
<gene>
    <name evidence="1" type="ORF">LX87_01997</name>
</gene>